<evidence type="ECO:0000256" key="1">
    <source>
        <dbReference type="ARBA" id="ARBA00005771"/>
    </source>
</evidence>
<dbReference type="RefSeq" id="XP_044277019.1">
    <property type="nucleotide sequence ID" value="XM_044421084.1"/>
</dbReference>
<dbReference type="Gene3D" id="3.40.50.300">
    <property type="entry name" value="P-loop containing nucleotide triphosphate hydrolases"/>
    <property type="match status" value="1"/>
</dbReference>
<dbReference type="EC" id="2.8.2.-" evidence="3"/>
<dbReference type="Pfam" id="PF00685">
    <property type="entry name" value="Sulfotransfer_1"/>
    <property type="match status" value="1"/>
</dbReference>
<comment type="similarity">
    <text evidence="1 3">Belongs to the sulfotransferase 1 family.</text>
</comment>
<protein>
    <recommendedName>
        <fullName evidence="3">Sulfotransferase</fullName>
        <ecNumber evidence="3">2.8.2.-</ecNumber>
    </recommendedName>
</protein>
<evidence type="ECO:0000313" key="6">
    <source>
        <dbReference type="Proteomes" id="UP000694545"/>
    </source>
</evidence>
<reference evidence="5" key="1">
    <citation type="submission" date="2025-08" db="UniProtKB">
        <authorList>
            <consortium name="Ensembl"/>
        </authorList>
    </citation>
    <scope>IDENTIFICATION</scope>
</reference>
<evidence type="ECO:0000259" key="4">
    <source>
        <dbReference type="Pfam" id="PF00685"/>
    </source>
</evidence>
<keyword evidence="6" id="KW-1185">Reference proteome</keyword>
<proteinExistence type="inferred from homology"/>
<accession>A0A8D2IRL7</accession>
<dbReference type="OMA" id="HERMMMI"/>
<organism evidence="5 6">
    <name type="scientific">Varanus komodoensis</name>
    <name type="common">Komodo dragon</name>
    <dbReference type="NCBI Taxonomy" id="61221"/>
    <lineage>
        <taxon>Eukaryota</taxon>
        <taxon>Metazoa</taxon>
        <taxon>Chordata</taxon>
        <taxon>Craniata</taxon>
        <taxon>Vertebrata</taxon>
        <taxon>Euteleostomi</taxon>
        <taxon>Lepidosauria</taxon>
        <taxon>Squamata</taxon>
        <taxon>Bifurcata</taxon>
        <taxon>Unidentata</taxon>
        <taxon>Episquamata</taxon>
        <taxon>Toxicofera</taxon>
        <taxon>Anguimorpha</taxon>
        <taxon>Paleoanguimorpha</taxon>
        <taxon>Varanoidea</taxon>
        <taxon>Varanidae</taxon>
        <taxon>Varanus</taxon>
    </lineage>
</organism>
<gene>
    <name evidence="5" type="primary">LOC123018739</name>
</gene>
<dbReference type="Ensembl" id="ENSVKKT00000003752.1">
    <property type="protein sequence ID" value="ENSVKKP00000003654.1"/>
    <property type="gene ID" value="ENSVKKG00000002780.1"/>
</dbReference>
<keyword evidence="2 3" id="KW-0808">Transferase</keyword>
<dbReference type="Proteomes" id="UP000694545">
    <property type="component" value="Unplaced"/>
</dbReference>
<dbReference type="GO" id="GO:0008146">
    <property type="term" value="F:sulfotransferase activity"/>
    <property type="evidence" value="ECO:0007669"/>
    <property type="project" value="InterPro"/>
</dbReference>
<dbReference type="PANTHER" id="PTHR11783">
    <property type="entry name" value="SULFOTRANSFERASE SULT"/>
    <property type="match status" value="1"/>
</dbReference>
<feature type="domain" description="Sulfotransferase" evidence="4">
    <location>
        <begin position="57"/>
        <end position="300"/>
    </location>
</feature>
<dbReference type="InterPro" id="IPR027417">
    <property type="entry name" value="P-loop_NTPase"/>
</dbReference>
<name>A0A8D2IRL7_VARKO</name>
<reference evidence="5" key="2">
    <citation type="submission" date="2025-09" db="UniProtKB">
        <authorList>
            <consortium name="Ensembl"/>
        </authorList>
    </citation>
    <scope>IDENTIFICATION</scope>
</reference>
<dbReference type="SUPFAM" id="SSF52540">
    <property type="entry name" value="P-loop containing nucleoside triphosphate hydrolases"/>
    <property type="match status" value="1"/>
</dbReference>
<dbReference type="OrthoDB" id="205623at2759"/>
<sequence>MTKNRKHAVEFLNTILTDGAKLAPEEKLFSYKGILYPVTFCSPETFEALETFEAREDDVILAGYPKTGTNWLDQILCSLETTAAKYTEEEIAKRIALEGELGKPMRLEFGNADVFRRMAKLPSRRILITHLTPRLLPPSIFNKKAKILVLIRNPKDTVVSYFHFINKMSFFPTSTWDAYFTDFMNGKVGWGSYFDQLKEWDKYVDDETVMGISYEELKEDLNLGLKKIAKFFGFSLSEEEFQSVAEKSTFQAMKEKAHESHGTFGDALFRKGSVGDWKSLFTEAQNQAMDQKFEECLASTKLGAKLKYEVYCKI</sequence>
<dbReference type="KEGG" id="vko:123018739"/>
<evidence type="ECO:0000313" key="5">
    <source>
        <dbReference type="Ensembl" id="ENSVKKP00000003654.1"/>
    </source>
</evidence>
<dbReference type="InterPro" id="IPR000863">
    <property type="entry name" value="Sulfotransferase_dom"/>
</dbReference>
<dbReference type="GeneID" id="123018739"/>
<evidence type="ECO:0000256" key="3">
    <source>
        <dbReference type="RuleBase" id="RU361155"/>
    </source>
</evidence>
<dbReference type="AlphaFoldDB" id="A0A8D2IRL7"/>
<evidence type="ECO:0000256" key="2">
    <source>
        <dbReference type="ARBA" id="ARBA00022679"/>
    </source>
</evidence>